<dbReference type="EMBL" id="CAJNOC010000787">
    <property type="protein sequence ID" value="CAF0802971.1"/>
    <property type="molecule type" value="Genomic_DNA"/>
</dbReference>
<dbReference type="PROSITE" id="PS00383">
    <property type="entry name" value="TYR_PHOSPHATASE_1"/>
    <property type="match status" value="1"/>
</dbReference>
<dbReference type="InterPro" id="IPR050348">
    <property type="entry name" value="Protein-Tyr_Phosphatase"/>
</dbReference>
<accession>A0A813SN10</accession>
<dbReference type="InterPro" id="IPR000242">
    <property type="entry name" value="PTP_cat"/>
</dbReference>
<dbReference type="FunFam" id="3.90.190.10:FF:000013">
    <property type="entry name" value="receptor-type tyrosine-protein phosphatase zeta isoform X1"/>
    <property type="match status" value="1"/>
</dbReference>
<feature type="domain" description="Tyrosine-protein phosphatase" evidence="3">
    <location>
        <begin position="1341"/>
        <end position="1614"/>
    </location>
</feature>
<feature type="signal peptide" evidence="2">
    <location>
        <begin position="1"/>
        <end position="22"/>
    </location>
</feature>
<keyword evidence="6" id="KW-1185">Reference proteome</keyword>
<dbReference type="CDD" id="cd14549">
    <property type="entry name" value="R5-PTPc-1"/>
    <property type="match status" value="1"/>
</dbReference>
<dbReference type="PANTHER" id="PTHR19134:SF540">
    <property type="entry name" value="TYROSINE-PROTEIN PHOSPHATASE 99A"/>
    <property type="match status" value="1"/>
</dbReference>
<keyword evidence="2" id="KW-0732">Signal</keyword>
<dbReference type="Gene3D" id="3.90.190.10">
    <property type="entry name" value="Protein tyrosine phosphatase superfamily"/>
    <property type="match status" value="2"/>
</dbReference>
<organism evidence="5 6">
    <name type="scientific">Brachionus calyciflorus</name>
    <dbReference type="NCBI Taxonomy" id="104777"/>
    <lineage>
        <taxon>Eukaryota</taxon>
        <taxon>Metazoa</taxon>
        <taxon>Spiralia</taxon>
        <taxon>Gnathifera</taxon>
        <taxon>Rotifera</taxon>
        <taxon>Eurotatoria</taxon>
        <taxon>Monogononta</taxon>
        <taxon>Pseudotrocha</taxon>
        <taxon>Ploima</taxon>
        <taxon>Brachionidae</taxon>
        <taxon>Brachionus</taxon>
    </lineage>
</organism>
<feature type="domain" description="Tyrosine-protein phosphatase" evidence="3">
    <location>
        <begin position="1047"/>
        <end position="1309"/>
    </location>
</feature>
<comment type="caution">
    <text evidence="5">The sequence shown here is derived from an EMBL/GenBank/DDBJ whole genome shotgun (WGS) entry which is preliminary data.</text>
</comment>
<protein>
    <recommendedName>
        <fullName evidence="7">Protein-tyrosine-phosphatase</fullName>
    </recommendedName>
</protein>
<evidence type="ECO:0000259" key="3">
    <source>
        <dbReference type="PROSITE" id="PS50055"/>
    </source>
</evidence>
<dbReference type="InterPro" id="IPR003595">
    <property type="entry name" value="Tyr_Pase_cat"/>
</dbReference>
<dbReference type="PANTHER" id="PTHR19134">
    <property type="entry name" value="RECEPTOR-TYPE TYROSINE-PROTEIN PHOSPHATASE"/>
    <property type="match status" value="1"/>
</dbReference>
<dbReference type="FunFam" id="3.90.190.10:FF:000088">
    <property type="entry name" value="Receptor protein-tyrosine phosphatase LAR"/>
    <property type="match status" value="1"/>
</dbReference>
<feature type="region of interest" description="Disordered" evidence="1">
    <location>
        <begin position="693"/>
        <end position="713"/>
    </location>
</feature>
<dbReference type="Proteomes" id="UP000663879">
    <property type="component" value="Unassembled WGS sequence"/>
</dbReference>
<proteinExistence type="predicted"/>
<dbReference type="PRINTS" id="PR00700">
    <property type="entry name" value="PRTYPHPHTASE"/>
</dbReference>
<dbReference type="SMART" id="SM00194">
    <property type="entry name" value="PTPc"/>
    <property type="match status" value="2"/>
</dbReference>
<evidence type="ECO:0000256" key="1">
    <source>
        <dbReference type="SAM" id="MobiDB-lite"/>
    </source>
</evidence>
<feature type="chain" id="PRO_5032872768" description="Protein-tyrosine-phosphatase" evidence="2">
    <location>
        <begin position="23"/>
        <end position="1869"/>
    </location>
</feature>
<name>A0A813SN10_9BILA</name>
<reference evidence="5" key="1">
    <citation type="submission" date="2021-02" db="EMBL/GenBank/DDBJ databases">
        <authorList>
            <person name="Nowell W R."/>
        </authorList>
    </citation>
    <scope>NUCLEOTIDE SEQUENCE</scope>
    <source>
        <strain evidence="5">Ploen Becks lab</strain>
    </source>
</reference>
<dbReference type="InterPro" id="IPR016130">
    <property type="entry name" value="Tyr_Pase_AS"/>
</dbReference>
<dbReference type="InterPro" id="IPR029021">
    <property type="entry name" value="Prot-tyrosine_phosphatase-like"/>
</dbReference>
<dbReference type="PROSITE" id="PS50056">
    <property type="entry name" value="TYR_PHOSPHATASE_2"/>
    <property type="match status" value="1"/>
</dbReference>
<evidence type="ECO:0000256" key="2">
    <source>
        <dbReference type="SAM" id="SignalP"/>
    </source>
</evidence>
<dbReference type="Pfam" id="PF00102">
    <property type="entry name" value="Y_phosphatase"/>
    <property type="match status" value="2"/>
</dbReference>
<dbReference type="GO" id="GO:0004725">
    <property type="term" value="F:protein tyrosine phosphatase activity"/>
    <property type="evidence" value="ECO:0007669"/>
    <property type="project" value="InterPro"/>
</dbReference>
<dbReference type="InterPro" id="IPR000387">
    <property type="entry name" value="Tyr_Pase_dom"/>
</dbReference>
<evidence type="ECO:0000313" key="6">
    <source>
        <dbReference type="Proteomes" id="UP000663879"/>
    </source>
</evidence>
<dbReference type="PROSITE" id="PS50055">
    <property type="entry name" value="TYR_PHOSPHATASE_PTP"/>
    <property type="match status" value="2"/>
</dbReference>
<evidence type="ECO:0008006" key="7">
    <source>
        <dbReference type="Google" id="ProtNLM"/>
    </source>
</evidence>
<sequence length="1869" mass="215274">MHPKLRVFFILVLFFCLNECSKQSEYKFLLNKSYELFSQQDIKKLLDQQDILKSSQFRLKCEFNVNSNKSETSYQIKWFKLDPYNLLILTDYTQHQLEQLNDPLMSDISIYPTENESLEPSSISSSLIFNYRNDKIAIQKIDGVYLCKLDYKVNQSSMIDSKPVFYQAVQQISINEIKSNEQKNVEQVKINLFQQTSTRLFIEINLEINCTKLFYTLSKSKNGQVQSKGKIPNLNPKSNKQYFLFETLEPLTNYTLEIYSDLNSKQLRKILIKNFTTLKLEKNNFSNFEDYEYDDDIDHDSIDTSLKRIINCDLNLKEKERSSFMKNSNSLFSKIKTTRKSQIITVNYSHRLLGTIINDHIKNSTKFFSLNQGENFQNFFELIIFRQNSPNFIINYDCLKQFKQLKSSQPLCVFNLESSIDTENSDDYDYDENFLSDEEDEHFNIHSSINLDHSILHLSSRCLKNSRSIRMSYGSSLGKNESSNLYQPLNTTINFIPITRSLEIAKKLDINNSAPKVKQLSSYKKDTGVSNFLSRQMANINNCYIINNREIQFQIESNKIADKIYNDQGKIPAQINRIQLSNKTLPFYYYIEIFSSELPVVMSDINNNGQNVKQRYRNILTNLPHLSKFKFKILNTTQVVKANLSFLKAKNKTVDTSNSTKLATSTISSSTQPIKLDRVIHIDEIENSNKIKSKKSITEEDDSNERSEESTVDAVLEEKSSLAERLASKNDPALNDFYVFKVKILSEDNTNINEFDVNVNCKKMNNSLTPNSYSQNDPSQNDANNSFFGLVMTVLCAVIIIIVGCLFCLIMKRKYGLNAPDYLINFKNNFFLKPSNIDSDQNLAKKSRTFQYHHQYQQQQYQLESSNKKTNLVMANQPANKQIVYQGKPSNFSYNYVRLLREKWQNRPSINSSMSNSSSSYNSKINIDESSNLLRRIRQFFKMEEPNQVNFICVTRAGTSSTGTSSSSSTPLVLISRPKINTSPIGSTDSSISTNNEENLDIINNQENLDTNTETSLFVYKDDSDAIPIEAFEEYVNKMHIDGDFGFAQLYEEITNVTKAYSFSSDVSLYDCNRCKNRYSNILTYEHSRVKLSHNERDESYGYINANYVDGYQKPNAYIATQGPMPNTFADFWRMILEKNCSIIVMITNVKEKGRIKCDQYWPDEGFEFYGNIQVTHLHTLIYAFYTKRIFTIKIKNSKKRQGVERLVYQYHFTDWPDHGVPYYILPVLSFIKKSSRSNPEFGGPIVVHCSAGVGRTGTYIVIDAMMKQIKHKSTVNIHNFLKHIRHQRNYLVQTEEQFIFIYDVLLESDKSGETELNEKNIKTYINNLNTPVDRSGMKLIDRQFELIVEFKPKDFQISAANMEYNLEKNRNQKIIPVNNSRVVLSRKPGIDGSEYINATYLNGCNRQDEFIVTQYPMEKTKSSFWQMVWDNNSNQIVVLNSDETEDCEPYWLPIGEAMKCDSFTVILREENFDMDFAVRDFLLQSIDEDYEFTCRMITASYWPDSCTPIKTAFDLINKVKQFRVQMTNNNTNNNTLSSNFANYSSNLSPVIVHDLLGGHQAATFCALYTFQDLIQLENSCNVYEIAKMYHLKRPNIWFNKSDIRILYDAVESLFDEVNGSNQYKFKNYLNMNIENHFNFMYNQSMSLANLPTNTNGPVLNPTQSTATLPNKFCQKNYNEAIGSKLHGFNKSESHDQVVKTPVKERVVNSQGKSILDNLPQYFPFFQSNNENRPGRTRANFGTKRARKFVNTMMLKSATFRKALFPLINGNAKSGENVKEEIAQDVEIRTGVKDQKPSVVVTLSSECTASSSAAGSSTSTFGVSTIAFTTNETLSLTNKTNNPISQASSKININKIPSTSKNNSAENLN</sequence>
<dbReference type="SUPFAM" id="SSF52799">
    <property type="entry name" value="(Phosphotyrosine protein) phosphatases II"/>
    <property type="match status" value="2"/>
</dbReference>
<feature type="domain" description="Tyrosine specific protein phosphatases" evidence="4">
    <location>
        <begin position="1226"/>
        <end position="1300"/>
    </location>
</feature>
<gene>
    <name evidence="5" type="ORF">OXX778_LOCUS6569</name>
</gene>
<dbReference type="OrthoDB" id="6144703at2759"/>
<evidence type="ECO:0000259" key="4">
    <source>
        <dbReference type="PROSITE" id="PS50056"/>
    </source>
</evidence>
<dbReference type="SMART" id="SM00404">
    <property type="entry name" value="PTPc_motif"/>
    <property type="match status" value="2"/>
</dbReference>
<evidence type="ECO:0000313" key="5">
    <source>
        <dbReference type="EMBL" id="CAF0802971.1"/>
    </source>
</evidence>